<dbReference type="Gene3D" id="2.70.70.10">
    <property type="entry name" value="Glucose Permease (Domain IIA)"/>
    <property type="match status" value="1"/>
</dbReference>
<keyword evidence="5" id="KW-0598">Phosphotransferase system</keyword>
<dbReference type="PANTHER" id="PTHR45008:SF1">
    <property type="entry name" value="PTS SYSTEM GLUCOSE-SPECIFIC EIIA COMPONENT"/>
    <property type="match status" value="1"/>
</dbReference>
<evidence type="ECO:0000313" key="8">
    <source>
        <dbReference type="EMBL" id="BEH91475.1"/>
    </source>
</evidence>
<accession>A0ABM8IJP0</accession>
<dbReference type="PROSITE" id="PS51093">
    <property type="entry name" value="PTS_EIIA_TYPE_1"/>
    <property type="match status" value="1"/>
</dbReference>
<dbReference type="PROSITE" id="PS00371">
    <property type="entry name" value="PTS_EIIA_TYPE_1_HIS"/>
    <property type="match status" value="1"/>
</dbReference>
<evidence type="ECO:0000259" key="7">
    <source>
        <dbReference type="PROSITE" id="PS51093"/>
    </source>
</evidence>
<keyword evidence="2" id="KW-0813">Transport</keyword>
<dbReference type="Pfam" id="PF00358">
    <property type="entry name" value="PTS_EIIA_1"/>
    <property type="match status" value="1"/>
</dbReference>
<keyword evidence="3" id="KW-0762">Sugar transport</keyword>
<protein>
    <recommendedName>
        <fullName evidence="7">PTS EIIA type-1 domain-containing protein</fullName>
    </recommendedName>
</protein>
<evidence type="ECO:0000256" key="1">
    <source>
        <dbReference type="ARBA" id="ARBA00004496"/>
    </source>
</evidence>
<evidence type="ECO:0000256" key="4">
    <source>
        <dbReference type="ARBA" id="ARBA00022679"/>
    </source>
</evidence>
<dbReference type="Proteomes" id="UP001432099">
    <property type="component" value="Chromosome"/>
</dbReference>
<name>A0ABM8IJP0_9FIRM</name>
<sequence length="169" mass="18026">MGIFDSIKNLFSSNSKTEEPKKGICAPITGKLLSITEVPDPVFSQKMMGDGFAIEPTEGKVYSPVSGKVLNVFPTKHAVALESNDGHEILIHFGMDTVALKGEGFTAHVAEGDTVTPDTLLLSVDLDAVRPKVPSLVTPVVFTNLGEKVIDLKKTGPVTHGEVSILEIK</sequence>
<dbReference type="InterPro" id="IPR050890">
    <property type="entry name" value="PTS_EIIA_component"/>
</dbReference>
<gene>
    <name evidence="8" type="ORF">T23_15770</name>
</gene>
<dbReference type="PANTHER" id="PTHR45008">
    <property type="entry name" value="PTS SYSTEM GLUCOSE-SPECIFIC EIIA COMPONENT"/>
    <property type="match status" value="1"/>
</dbReference>
<evidence type="ECO:0000256" key="5">
    <source>
        <dbReference type="ARBA" id="ARBA00022683"/>
    </source>
</evidence>
<comment type="subcellular location">
    <subcellularLocation>
        <location evidence="1">Cytoplasm</location>
    </subcellularLocation>
</comment>
<dbReference type="SUPFAM" id="SSF51261">
    <property type="entry name" value="Duplicated hybrid motif"/>
    <property type="match status" value="1"/>
</dbReference>
<dbReference type="InterPro" id="IPR001127">
    <property type="entry name" value="PTS_EIIA_1_perm"/>
</dbReference>
<keyword evidence="6" id="KW-0418">Kinase</keyword>
<evidence type="ECO:0000256" key="3">
    <source>
        <dbReference type="ARBA" id="ARBA00022597"/>
    </source>
</evidence>
<dbReference type="NCBIfam" id="TIGR00830">
    <property type="entry name" value="PTBA"/>
    <property type="match status" value="1"/>
</dbReference>
<keyword evidence="4" id="KW-0808">Transferase</keyword>
<evidence type="ECO:0000256" key="2">
    <source>
        <dbReference type="ARBA" id="ARBA00022448"/>
    </source>
</evidence>
<keyword evidence="9" id="KW-1185">Reference proteome</keyword>
<proteinExistence type="predicted"/>
<dbReference type="RefSeq" id="WP_161831557.1">
    <property type="nucleotide sequence ID" value="NZ_AP028127.1"/>
</dbReference>
<organism evidence="8 9">
    <name type="scientific">Turicibacter faecis</name>
    <dbReference type="NCBI Taxonomy" id="2963365"/>
    <lineage>
        <taxon>Bacteria</taxon>
        <taxon>Bacillati</taxon>
        <taxon>Bacillota</taxon>
        <taxon>Erysipelotrichia</taxon>
        <taxon>Erysipelotrichales</taxon>
        <taxon>Turicibacteraceae</taxon>
        <taxon>Turicibacter</taxon>
    </lineage>
</organism>
<dbReference type="InterPro" id="IPR011055">
    <property type="entry name" value="Dup_hybrid_motif"/>
</dbReference>
<reference evidence="8" key="1">
    <citation type="journal article" date="2024" name="Int. J. Syst. Evol. Microbiol.">
        <title>Turicibacter faecis sp. nov., isolated from faeces of heart failure mouse model.</title>
        <authorList>
            <person name="Imamura Y."/>
            <person name="Motooka D."/>
            <person name="Nakajima Y."/>
            <person name="Ito S."/>
            <person name="Kitakaze M."/>
            <person name="Iida T."/>
            <person name="Nakamura S."/>
        </authorList>
    </citation>
    <scope>NUCLEOTIDE SEQUENCE</scope>
    <source>
        <strain evidence="8">TC023</strain>
    </source>
</reference>
<evidence type="ECO:0000313" key="9">
    <source>
        <dbReference type="Proteomes" id="UP001432099"/>
    </source>
</evidence>
<dbReference type="EMBL" id="AP028127">
    <property type="protein sequence ID" value="BEH91475.1"/>
    <property type="molecule type" value="Genomic_DNA"/>
</dbReference>
<feature type="domain" description="PTS EIIA type-1" evidence="7">
    <location>
        <begin position="40"/>
        <end position="144"/>
    </location>
</feature>
<evidence type="ECO:0000256" key="6">
    <source>
        <dbReference type="ARBA" id="ARBA00022777"/>
    </source>
</evidence>